<dbReference type="PANTHER" id="PTHR42928:SF5">
    <property type="entry name" value="BLR1237 PROTEIN"/>
    <property type="match status" value="1"/>
</dbReference>
<organism evidence="3 4">
    <name type="scientific">Siccirubricoccus soli</name>
    <dbReference type="NCBI Taxonomy" id="2899147"/>
    <lineage>
        <taxon>Bacteria</taxon>
        <taxon>Pseudomonadati</taxon>
        <taxon>Pseudomonadota</taxon>
        <taxon>Alphaproteobacteria</taxon>
        <taxon>Acetobacterales</taxon>
        <taxon>Roseomonadaceae</taxon>
        <taxon>Siccirubricoccus</taxon>
    </lineage>
</organism>
<dbReference type="Pfam" id="PF03401">
    <property type="entry name" value="TctC"/>
    <property type="match status" value="1"/>
</dbReference>
<dbReference type="Gene3D" id="3.40.190.10">
    <property type="entry name" value="Periplasmic binding protein-like II"/>
    <property type="match status" value="1"/>
</dbReference>
<keyword evidence="2" id="KW-0732">Signal</keyword>
<dbReference type="RefSeq" id="WP_252953669.1">
    <property type="nucleotide sequence ID" value="NZ_JAFIRR010000076.1"/>
</dbReference>
<dbReference type="PANTHER" id="PTHR42928">
    <property type="entry name" value="TRICARBOXYLATE-BINDING PROTEIN"/>
    <property type="match status" value="1"/>
</dbReference>
<gene>
    <name evidence="3" type="ORF">JYK14_12835</name>
</gene>
<dbReference type="Gene3D" id="3.40.190.150">
    <property type="entry name" value="Bordetella uptake gene, domain 1"/>
    <property type="match status" value="1"/>
</dbReference>
<accession>A0ABT1D542</accession>
<comment type="similarity">
    <text evidence="1">Belongs to the UPF0065 (bug) family.</text>
</comment>
<evidence type="ECO:0000256" key="1">
    <source>
        <dbReference type="ARBA" id="ARBA00006987"/>
    </source>
</evidence>
<evidence type="ECO:0000313" key="3">
    <source>
        <dbReference type="EMBL" id="MCO6417041.1"/>
    </source>
</evidence>
<reference evidence="3 4" key="1">
    <citation type="submission" date="2021-12" db="EMBL/GenBank/DDBJ databases">
        <title>Siccirubricoccus leaddurans sp. nov., a high concentration Zn2+ tolerance bacterium.</title>
        <authorList>
            <person name="Cao Y."/>
        </authorList>
    </citation>
    <scope>NUCLEOTIDE SEQUENCE [LARGE SCALE GENOMIC DNA]</scope>
    <source>
        <strain evidence="3 4">KC 17139</strain>
    </source>
</reference>
<feature type="signal peptide" evidence="2">
    <location>
        <begin position="1"/>
        <end position="22"/>
    </location>
</feature>
<dbReference type="PIRSF" id="PIRSF017082">
    <property type="entry name" value="YflP"/>
    <property type="match status" value="1"/>
</dbReference>
<protein>
    <submittedName>
        <fullName evidence="3">Tripartite tricarboxylate transporter substrate binding protein</fullName>
    </submittedName>
</protein>
<name>A0ABT1D542_9PROT</name>
<keyword evidence="4" id="KW-1185">Reference proteome</keyword>
<proteinExistence type="inferred from homology"/>
<dbReference type="EMBL" id="JAFIRR010000076">
    <property type="protein sequence ID" value="MCO6417041.1"/>
    <property type="molecule type" value="Genomic_DNA"/>
</dbReference>
<evidence type="ECO:0000256" key="2">
    <source>
        <dbReference type="SAM" id="SignalP"/>
    </source>
</evidence>
<dbReference type="Proteomes" id="UP001523392">
    <property type="component" value="Unassembled WGS sequence"/>
</dbReference>
<dbReference type="InterPro" id="IPR042100">
    <property type="entry name" value="Bug_dom1"/>
</dbReference>
<dbReference type="CDD" id="cd07012">
    <property type="entry name" value="PBP2_Bug_TTT"/>
    <property type="match status" value="1"/>
</dbReference>
<sequence>MNFGRRALLALTLPALAHPAFAQGWPTRPIRLLVPYATGGGTDLLARALAEALRPALPQPVVVENRAGGAGVIGTELVARAEPDGHTLMAVVSTHVANRYFLPALPYDPLRDFTPVALLTRNTMVLAAGTGQPFADLPALLERAKAQPGRIGTGSTESLSSFIGQELARRAKVEMPDVQYRSGGQLMNDIVAGHLPVGWTSTASAMPHMQTGRVHLLAVSTATRTPFFPETPTVQEQGIPDFDLPGWVGLYGPSGLAAPVVERLYQALTRAFEDATLRQRFATMGIEPALGPGTALAAAAEREDKLWAAAAAAGHIQKQQ</sequence>
<comment type="caution">
    <text evidence="3">The sequence shown here is derived from an EMBL/GenBank/DDBJ whole genome shotgun (WGS) entry which is preliminary data.</text>
</comment>
<feature type="chain" id="PRO_5045366609" evidence="2">
    <location>
        <begin position="23"/>
        <end position="320"/>
    </location>
</feature>
<dbReference type="InterPro" id="IPR005064">
    <property type="entry name" value="BUG"/>
</dbReference>
<evidence type="ECO:0000313" key="4">
    <source>
        <dbReference type="Proteomes" id="UP001523392"/>
    </source>
</evidence>